<name>A0AAV7DGF5_ENGPU</name>
<organism evidence="2 3">
    <name type="scientific">Engystomops pustulosus</name>
    <name type="common">Tungara frog</name>
    <name type="synonym">Physalaemus pustulosus</name>
    <dbReference type="NCBI Taxonomy" id="76066"/>
    <lineage>
        <taxon>Eukaryota</taxon>
        <taxon>Metazoa</taxon>
        <taxon>Chordata</taxon>
        <taxon>Craniata</taxon>
        <taxon>Vertebrata</taxon>
        <taxon>Euteleostomi</taxon>
        <taxon>Amphibia</taxon>
        <taxon>Batrachia</taxon>
        <taxon>Anura</taxon>
        <taxon>Neobatrachia</taxon>
        <taxon>Hyloidea</taxon>
        <taxon>Leptodactylidae</taxon>
        <taxon>Leiuperinae</taxon>
        <taxon>Engystomops</taxon>
    </lineage>
</organism>
<dbReference type="PROSITE" id="PS50206">
    <property type="entry name" value="RHODANESE_3"/>
    <property type="match status" value="1"/>
</dbReference>
<dbReference type="Pfam" id="PF23949">
    <property type="entry name" value="TSTD2_N"/>
    <property type="match status" value="1"/>
</dbReference>
<accession>A0AAV7DGF5</accession>
<dbReference type="InterPro" id="IPR001763">
    <property type="entry name" value="Rhodanese-like_dom"/>
</dbReference>
<gene>
    <name evidence="2" type="ORF">GDO81_001445</name>
</gene>
<keyword evidence="3" id="KW-1185">Reference proteome</keyword>
<dbReference type="AlphaFoldDB" id="A0AAV7DGF5"/>
<dbReference type="EMBL" id="WNYA01000001">
    <property type="protein sequence ID" value="KAG8595202.1"/>
    <property type="molecule type" value="Genomic_DNA"/>
</dbReference>
<dbReference type="InterPro" id="IPR036873">
    <property type="entry name" value="Rhodanese-like_dom_sf"/>
</dbReference>
<dbReference type="Gene3D" id="3.40.250.10">
    <property type="entry name" value="Rhodanese-like domain"/>
    <property type="match status" value="1"/>
</dbReference>
<dbReference type="Gene3D" id="3.30.70.100">
    <property type="match status" value="1"/>
</dbReference>
<evidence type="ECO:0000259" key="1">
    <source>
        <dbReference type="PROSITE" id="PS50206"/>
    </source>
</evidence>
<comment type="caution">
    <text evidence="2">The sequence shown here is derived from an EMBL/GenBank/DDBJ whole genome shotgun (WGS) entry which is preliminary data.</text>
</comment>
<feature type="domain" description="Rhodanese" evidence="1">
    <location>
        <begin position="302"/>
        <end position="372"/>
    </location>
</feature>
<evidence type="ECO:0000313" key="3">
    <source>
        <dbReference type="Proteomes" id="UP000824782"/>
    </source>
</evidence>
<dbReference type="InterPro" id="IPR020936">
    <property type="entry name" value="TrhO"/>
</dbReference>
<dbReference type="SUPFAM" id="SSF52821">
    <property type="entry name" value="Rhodanese/Cell cycle control phosphatase"/>
    <property type="match status" value="1"/>
</dbReference>
<dbReference type="PANTHER" id="PTHR43268:SF6">
    <property type="entry name" value="THIOSULFATE SULFURTRANSFERASE_RHODANESE-LIKE DOMAIN-CONTAINING PROTEIN 2"/>
    <property type="match status" value="1"/>
</dbReference>
<dbReference type="InterPro" id="IPR057944">
    <property type="entry name" value="TSTD2_N"/>
</dbReference>
<dbReference type="PANTHER" id="PTHR43268">
    <property type="entry name" value="THIOSULFATE SULFURTRANSFERASE/RHODANESE-LIKE DOMAIN-CONTAINING PROTEIN 2"/>
    <property type="match status" value="1"/>
</dbReference>
<sequence>MSLSSCCNGAEIFSCHEMDSCDLDFPDIDLNGSAAPTPESTLKAGLDVNTRKKYMYAKKKAFALFVKELQTSTSPHTYQDIFIKWKCCGQDFRDLRTIHKHVAAQHATEVLHQTQKILEELVIAATSSLPCTDHLDITDASTELCWSSQKISDWLPDLKCYKIEDLKSEQGEVLLYYCYCDVCDPQWICDWQRTLCNLLHLTGKIRIASEGINGTVGGSKVSTKLYIDTMLSHPLFKQMCLEDFKRSDGGAHCFPDLRVGVFHEIVPMGVDPQKVSYKETATHLTPEEFHERVEQYLSASQEEKDTILLDCRNFYESRIGQFQNCLAPDIRKFSYFPNYVDQNLEFFKDKTVLMYCTGGIRCERGSAYLRSKVT</sequence>
<proteinExistence type="predicted"/>
<protein>
    <recommendedName>
        <fullName evidence="1">Rhodanese domain-containing protein</fullName>
    </recommendedName>
</protein>
<evidence type="ECO:0000313" key="2">
    <source>
        <dbReference type="EMBL" id="KAG8595202.1"/>
    </source>
</evidence>
<reference evidence="2" key="1">
    <citation type="thesis" date="2020" institute="ProQuest LLC" country="789 East Eisenhower Parkway, Ann Arbor, MI, USA">
        <title>Comparative Genomics and Chromosome Evolution.</title>
        <authorList>
            <person name="Mudd A.B."/>
        </authorList>
    </citation>
    <scope>NUCLEOTIDE SEQUENCE</scope>
    <source>
        <strain evidence="2">237g6f4</strain>
        <tissue evidence="2">Blood</tissue>
    </source>
</reference>
<dbReference type="Proteomes" id="UP000824782">
    <property type="component" value="Unassembled WGS sequence"/>
</dbReference>
<dbReference type="Pfam" id="PF17773">
    <property type="entry name" value="UPF0176_N"/>
    <property type="match status" value="1"/>
</dbReference>
<dbReference type="InterPro" id="IPR040503">
    <property type="entry name" value="TRHO_N"/>
</dbReference>